<comment type="caution">
    <text evidence="1">The sequence shown here is derived from an EMBL/GenBank/DDBJ whole genome shotgun (WGS) entry which is preliminary data.</text>
</comment>
<sequence length="152" mass="16788">MKVGSQSTLNDLALLDSQIEAINTTISKLNSDVSQFADINNLHTFMKVRPTLTTEDFFVIREPGIYKIQNGSQTPNPNRPPELRWGLANLYGSLVVYRSEINGENRTVIDFLSDGGARFTAHSNNGGWSEWSEIPVIGETAIVDADGFIKTV</sequence>
<accession>A0ABW4B4Y1</accession>
<name>A0ABW4B4Y1_9GAMM</name>
<dbReference type="Proteomes" id="UP001597059">
    <property type="component" value="Unassembled WGS sequence"/>
</dbReference>
<dbReference type="EMBL" id="JBHTMN010000024">
    <property type="protein sequence ID" value="MFD1385147.1"/>
    <property type="molecule type" value="Genomic_DNA"/>
</dbReference>
<gene>
    <name evidence="1" type="ORF">ACFQ45_17490</name>
</gene>
<dbReference type="RefSeq" id="WP_377370055.1">
    <property type="nucleotide sequence ID" value="NZ_JBHTMN010000024.1"/>
</dbReference>
<keyword evidence="2" id="KW-1185">Reference proteome</keyword>
<evidence type="ECO:0000313" key="2">
    <source>
        <dbReference type="Proteomes" id="UP001597059"/>
    </source>
</evidence>
<reference evidence="2" key="1">
    <citation type="journal article" date="2019" name="Int. J. Syst. Evol. Microbiol.">
        <title>The Global Catalogue of Microorganisms (GCM) 10K type strain sequencing project: providing services to taxonomists for standard genome sequencing and annotation.</title>
        <authorList>
            <consortium name="The Broad Institute Genomics Platform"/>
            <consortium name="The Broad Institute Genome Sequencing Center for Infectious Disease"/>
            <person name="Wu L."/>
            <person name="Ma J."/>
        </authorList>
    </citation>
    <scope>NUCLEOTIDE SEQUENCE [LARGE SCALE GENOMIC DNA]</scope>
    <source>
        <strain evidence="2">JCM 30774</strain>
    </source>
</reference>
<evidence type="ECO:0000313" key="1">
    <source>
        <dbReference type="EMBL" id="MFD1385147.1"/>
    </source>
</evidence>
<protein>
    <submittedName>
        <fullName evidence="1">Pyocin knob domain-containing protein</fullName>
    </submittedName>
</protein>
<dbReference type="CDD" id="cd19958">
    <property type="entry name" value="pyocin_knob"/>
    <property type="match status" value="1"/>
</dbReference>
<proteinExistence type="predicted"/>
<organism evidence="1 2">
    <name type="scientific">Rhodanobacter aciditrophus</name>
    <dbReference type="NCBI Taxonomy" id="1623218"/>
    <lineage>
        <taxon>Bacteria</taxon>
        <taxon>Pseudomonadati</taxon>
        <taxon>Pseudomonadota</taxon>
        <taxon>Gammaproteobacteria</taxon>
        <taxon>Lysobacterales</taxon>
        <taxon>Rhodanobacteraceae</taxon>
        <taxon>Rhodanobacter</taxon>
    </lineage>
</organism>